<protein>
    <submittedName>
        <fullName evidence="1">Uncharacterized protein</fullName>
    </submittedName>
</protein>
<keyword evidence="2" id="KW-1185">Reference proteome</keyword>
<dbReference type="Proteomes" id="UP000321662">
    <property type="component" value="Unassembled WGS sequence"/>
</dbReference>
<dbReference type="EMBL" id="BJUY01000012">
    <property type="protein sequence ID" value="GEK91497.1"/>
    <property type="molecule type" value="Genomic_DNA"/>
</dbReference>
<accession>A0A511B109</accession>
<evidence type="ECO:0000313" key="1">
    <source>
        <dbReference type="EMBL" id="GEK91497.1"/>
    </source>
</evidence>
<proteinExistence type="predicted"/>
<gene>
    <name evidence="1" type="ORF">AKA01nite_11190</name>
</gene>
<dbReference type="AlphaFoldDB" id="A0A511B109"/>
<reference evidence="1 2" key="1">
    <citation type="submission" date="2019-07" db="EMBL/GenBank/DDBJ databases">
        <title>Whole genome shotgun sequence of Alkalibacterium kapii NBRC 103247.</title>
        <authorList>
            <person name="Hosoyama A."/>
            <person name="Uohara A."/>
            <person name="Ohji S."/>
            <person name="Ichikawa N."/>
        </authorList>
    </citation>
    <scope>NUCLEOTIDE SEQUENCE [LARGE SCALE GENOMIC DNA]</scope>
    <source>
        <strain evidence="1 2">NBRC 103247</strain>
    </source>
</reference>
<sequence length="47" mass="5339">MRKKSKGIPMISVSYKAKSAFSGDKDSKIKAVMNKNIKRNNRKNLIN</sequence>
<evidence type="ECO:0000313" key="2">
    <source>
        <dbReference type="Proteomes" id="UP000321662"/>
    </source>
</evidence>
<name>A0A511B109_9LACT</name>
<comment type="caution">
    <text evidence="1">The sequence shown here is derived from an EMBL/GenBank/DDBJ whole genome shotgun (WGS) entry which is preliminary data.</text>
</comment>
<organism evidence="1 2">
    <name type="scientific">Alkalibacterium kapii</name>
    <dbReference type="NCBI Taxonomy" id="426704"/>
    <lineage>
        <taxon>Bacteria</taxon>
        <taxon>Bacillati</taxon>
        <taxon>Bacillota</taxon>
        <taxon>Bacilli</taxon>
        <taxon>Lactobacillales</taxon>
        <taxon>Carnobacteriaceae</taxon>
        <taxon>Alkalibacterium</taxon>
    </lineage>
</organism>